<comment type="caution">
    <text evidence="4">The sequence shown here is derived from an EMBL/GenBank/DDBJ whole genome shotgun (WGS) entry which is preliminary data.</text>
</comment>
<dbReference type="InterPro" id="IPR051257">
    <property type="entry name" value="Diverse_CBS-Domain"/>
</dbReference>
<dbReference type="InterPro" id="IPR046342">
    <property type="entry name" value="CBS_dom_sf"/>
</dbReference>
<proteinExistence type="predicted"/>
<dbReference type="Proteomes" id="UP001332243">
    <property type="component" value="Unassembled WGS sequence"/>
</dbReference>
<protein>
    <submittedName>
        <fullName evidence="4">CBS domain-containing protein</fullName>
    </submittedName>
</protein>
<dbReference type="PANTHER" id="PTHR43080:SF2">
    <property type="entry name" value="CBS DOMAIN-CONTAINING PROTEIN"/>
    <property type="match status" value="1"/>
</dbReference>
<keyword evidence="1 2" id="KW-0129">CBS domain</keyword>
<dbReference type="SMART" id="SM00116">
    <property type="entry name" value="CBS"/>
    <property type="match status" value="1"/>
</dbReference>
<feature type="domain" description="CBS" evidence="3">
    <location>
        <begin position="10"/>
        <end position="68"/>
    </location>
</feature>
<dbReference type="Gene3D" id="3.10.580.10">
    <property type="entry name" value="CBS-domain"/>
    <property type="match status" value="1"/>
</dbReference>
<accession>A0ABU7RNF5</accession>
<dbReference type="EMBL" id="JAZGQK010000004">
    <property type="protein sequence ID" value="MEE6258038.1"/>
    <property type="molecule type" value="Genomic_DNA"/>
</dbReference>
<dbReference type="RefSeq" id="WP_331213167.1">
    <property type="nucleotide sequence ID" value="NZ_JAZGQK010000004.1"/>
</dbReference>
<evidence type="ECO:0000256" key="2">
    <source>
        <dbReference type="PROSITE-ProRule" id="PRU00703"/>
    </source>
</evidence>
<evidence type="ECO:0000313" key="5">
    <source>
        <dbReference type="Proteomes" id="UP001332243"/>
    </source>
</evidence>
<reference evidence="4 5" key="1">
    <citation type="submission" date="2024-01" db="EMBL/GenBank/DDBJ databases">
        <title>Genome insights into Plantactinospora sonchi sp. nov.</title>
        <authorList>
            <person name="Wang L."/>
        </authorList>
    </citation>
    <scope>NUCLEOTIDE SEQUENCE [LARGE SCALE GENOMIC DNA]</scope>
    <source>
        <strain evidence="4 5">NEAU-QY2</strain>
    </source>
</reference>
<sequence length="90" mass="9923">MRTWQVGDVMSTDVATVRENTPYREIVDVLAGREIAAVPVVDDVGRVLGVVSQGDLLHKVEILGQPPERHVDDSRLAEYRSRRSIVTGVA</sequence>
<dbReference type="PANTHER" id="PTHR43080">
    <property type="entry name" value="CBS DOMAIN-CONTAINING PROTEIN CBSX3, MITOCHONDRIAL"/>
    <property type="match status" value="1"/>
</dbReference>
<organism evidence="4 5">
    <name type="scientific">Plantactinospora sonchi</name>
    <dbReference type="NCBI Taxonomy" id="1544735"/>
    <lineage>
        <taxon>Bacteria</taxon>
        <taxon>Bacillati</taxon>
        <taxon>Actinomycetota</taxon>
        <taxon>Actinomycetes</taxon>
        <taxon>Micromonosporales</taxon>
        <taxon>Micromonosporaceae</taxon>
        <taxon>Plantactinospora</taxon>
    </lineage>
</organism>
<name>A0ABU7RNF5_9ACTN</name>
<dbReference type="SUPFAM" id="SSF54631">
    <property type="entry name" value="CBS-domain pair"/>
    <property type="match status" value="1"/>
</dbReference>
<evidence type="ECO:0000256" key="1">
    <source>
        <dbReference type="ARBA" id="ARBA00023122"/>
    </source>
</evidence>
<dbReference type="Pfam" id="PF00571">
    <property type="entry name" value="CBS"/>
    <property type="match status" value="1"/>
</dbReference>
<gene>
    <name evidence="4" type="ORF">V1633_05970</name>
</gene>
<evidence type="ECO:0000259" key="3">
    <source>
        <dbReference type="PROSITE" id="PS51371"/>
    </source>
</evidence>
<keyword evidence="5" id="KW-1185">Reference proteome</keyword>
<evidence type="ECO:0000313" key="4">
    <source>
        <dbReference type="EMBL" id="MEE6258038.1"/>
    </source>
</evidence>
<dbReference type="PROSITE" id="PS51371">
    <property type="entry name" value="CBS"/>
    <property type="match status" value="1"/>
</dbReference>
<dbReference type="InterPro" id="IPR000644">
    <property type="entry name" value="CBS_dom"/>
</dbReference>